<evidence type="ECO:0000259" key="8">
    <source>
        <dbReference type="Pfam" id="PF12804"/>
    </source>
</evidence>
<keyword evidence="6" id="KW-0342">GTP-binding</keyword>
<comment type="caution">
    <text evidence="9">The sequence shown here is derived from an EMBL/GenBank/DDBJ whole genome shotgun (WGS) entry which is preliminary data.</text>
</comment>
<dbReference type="InterPro" id="IPR025877">
    <property type="entry name" value="MobA-like_NTP_Trfase"/>
</dbReference>
<dbReference type="PANTHER" id="PTHR19136:SF81">
    <property type="entry name" value="MOLYBDENUM COFACTOR GUANYLYLTRANSFERASE"/>
    <property type="match status" value="1"/>
</dbReference>
<dbReference type="AlphaFoldDB" id="A0A8J3SWB9"/>
<dbReference type="CDD" id="cd02503">
    <property type="entry name" value="MobA"/>
    <property type="match status" value="1"/>
</dbReference>
<dbReference type="Gene3D" id="3.90.550.10">
    <property type="entry name" value="Spore Coat Polysaccharide Biosynthesis Protein SpsA, Chain A"/>
    <property type="match status" value="1"/>
</dbReference>
<evidence type="ECO:0000256" key="1">
    <source>
        <dbReference type="ARBA" id="ARBA00022490"/>
    </source>
</evidence>
<dbReference type="GO" id="GO:0016779">
    <property type="term" value="F:nucleotidyltransferase activity"/>
    <property type="evidence" value="ECO:0007669"/>
    <property type="project" value="TreeGrafter"/>
</dbReference>
<evidence type="ECO:0000256" key="3">
    <source>
        <dbReference type="ARBA" id="ARBA00022723"/>
    </source>
</evidence>
<dbReference type="InterPro" id="IPR029044">
    <property type="entry name" value="Nucleotide-diphossugar_trans"/>
</dbReference>
<evidence type="ECO:0000256" key="2">
    <source>
        <dbReference type="ARBA" id="ARBA00022679"/>
    </source>
</evidence>
<sequence>MDGYDALILAGGRASRLGGRDKAVLTVGGVPLIERVAAAVPDAGRLIVVGPGRPGLDRALFLQEDPPGGGPVPALRAGLERVRAPWVALLATDLPYLSADHLSALFGAAGAVTDPETAGPSGVAAGGDVPEAAGAVLVDDDGRMQWLAGVWRTAALTGALAAYDGRSLHGLLAPLDPVPLRLDGKPWFDCDTMDDLERARSGK</sequence>
<evidence type="ECO:0000313" key="10">
    <source>
        <dbReference type="Proteomes" id="UP000634476"/>
    </source>
</evidence>
<keyword evidence="1" id="KW-0963">Cytoplasm</keyword>
<dbReference type="InterPro" id="IPR013482">
    <property type="entry name" value="Molybde_CF_guanTrfase"/>
</dbReference>
<dbReference type="SUPFAM" id="SSF53448">
    <property type="entry name" value="Nucleotide-diphospho-sugar transferases"/>
    <property type="match status" value="1"/>
</dbReference>
<keyword evidence="3" id="KW-0479">Metal-binding</keyword>
<dbReference type="GO" id="GO:0005525">
    <property type="term" value="F:GTP binding"/>
    <property type="evidence" value="ECO:0007669"/>
    <property type="project" value="UniProtKB-KW"/>
</dbReference>
<dbReference type="GO" id="GO:0006777">
    <property type="term" value="P:Mo-molybdopterin cofactor biosynthetic process"/>
    <property type="evidence" value="ECO:0007669"/>
    <property type="project" value="UniProtKB-KW"/>
</dbReference>
<dbReference type="PANTHER" id="PTHR19136">
    <property type="entry name" value="MOLYBDENUM COFACTOR GUANYLYLTRANSFERASE"/>
    <property type="match status" value="1"/>
</dbReference>
<name>A0A8J3SWB9_9ACTN</name>
<dbReference type="GO" id="GO:0046872">
    <property type="term" value="F:metal ion binding"/>
    <property type="evidence" value="ECO:0007669"/>
    <property type="project" value="UniProtKB-KW"/>
</dbReference>
<evidence type="ECO:0000313" key="9">
    <source>
        <dbReference type="EMBL" id="GIH99987.1"/>
    </source>
</evidence>
<evidence type="ECO:0000256" key="5">
    <source>
        <dbReference type="ARBA" id="ARBA00022842"/>
    </source>
</evidence>
<organism evidence="9 10">
    <name type="scientific">Planobispora takensis</name>
    <dbReference type="NCBI Taxonomy" id="1367882"/>
    <lineage>
        <taxon>Bacteria</taxon>
        <taxon>Bacillati</taxon>
        <taxon>Actinomycetota</taxon>
        <taxon>Actinomycetes</taxon>
        <taxon>Streptosporangiales</taxon>
        <taxon>Streptosporangiaceae</taxon>
        <taxon>Planobispora</taxon>
    </lineage>
</organism>
<dbReference type="Pfam" id="PF12804">
    <property type="entry name" value="NTP_transf_3"/>
    <property type="match status" value="1"/>
</dbReference>
<keyword evidence="4" id="KW-0547">Nucleotide-binding</keyword>
<dbReference type="RefSeq" id="WP_203874420.1">
    <property type="nucleotide sequence ID" value="NZ_BOOK01000013.1"/>
</dbReference>
<evidence type="ECO:0000256" key="4">
    <source>
        <dbReference type="ARBA" id="ARBA00022741"/>
    </source>
</evidence>
<evidence type="ECO:0000256" key="6">
    <source>
        <dbReference type="ARBA" id="ARBA00023134"/>
    </source>
</evidence>
<reference evidence="9" key="1">
    <citation type="submission" date="2021-01" db="EMBL/GenBank/DDBJ databases">
        <title>Whole genome shotgun sequence of Planobispora takensis NBRC 109077.</title>
        <authorList>
            <person name="Komaki H."/>
            <person name="Tamura T."/>
        </authorList>
    </citation>
    <scope>NUCLEOTIDE SEQUENCE</scope>
    <source>
        <strain evidence="9">NBRC 109077</strain>
    </source>
</reference>
<keyword evidence="5" id="KW-0460">Magnesium</keyword>
<feature type="domain" description="MobA-like NTP transferase" evidence="8">
    <location>
        <begin position="6"/>
        <end position="173"/>
    </location>
</feature>
<keyword evidence="2" id="KW-0808">Transferase</keyword>
<evidence type="ECO:0000256" key="7">
    <source>
        <dbReference type="ARBA" id="ARBA00023150"/>
    </source>
</evidence>
<proteinExistence type="predicted"/>
<dbReference type="EMBL" id="BOOK01000013">
    <property type="protein sequence ID" value="GIH99987.1"/>
    <property type="molecule type" value="Genomic_DNA"/>
</dbReference>
<gene>
    <name evidence="9" type="ORF">Pta02_19960</name>
</gene>
<dbReference type="Proteomes" id="UP000634476">
    <property type="component" value="Unassembled WGS sequence"/>
</dbReference>
<protein>
    <recommendedName>
        <fullName evidence="8">MobA-like NTP transferase domain-containing protein</fullName>
    </recommendedName>
</protein>
<keyword evidence="10" id="KW-1185">Reference proteome</keyword>
<keyword evidence="7" id="KW-0501">Molybdenum cofactor biosynthesis</keyword>
<accession>A0A8J3SWB9</accession>